<dbReference type="PANTHER" id="PTHR11799:SF30">
    <property type="entry name" value="SERUM PARAOXONASE_ARYLESTERASE 2"/>
    <property type="match status" value="1"/>
</dbReference>
<sequence>MFKRSSIVTQTLLIAVAIWIWQVGRPEWKHFNLAKSNIQTTILTPGYYFAGDANKTCEVITRPDPSRISHCEDGVHIAHKKLLITCDPGRIDWSPIMGIMTNPNKNGAFWIYDYGSEDSLQPVQLVGFPSGRTSILLPAYVFTANLDVKASVVDIFTMSNKAPYKAFYKRTFSHPLIHAPNSLLPISPTQLYISVDHRFTVRMPKWIAKLSLLENILPDGRGWSSHKTERNLSSRRPWHAPIRFYDRDPGTNKLRFREKIPVPFLPDNLRYDSEGNIVVGGHPNIGQMWEVVYGVRPYSPSWIGRISRRKPLLDGMTVLAPDDQAAPFVKASDRIPRHPKYEFKTLYYSDGSQYSCSSTGILDGEELVAMSLLGQASCTVSKPGLR</sequence>
<dbReference type="PANTHER" id="PTHR11799">
    <property type="entry name" value="PARAOXONASE"/>
    <property type="match status" value="1"/>
</dbReference>
<dbReference type="AlphaFoldDB" id="A0A9P6B0L9"/>
<dbReference type="EMBL" id="MU128964">
    <property type="protein sequence ID" value="KAF9514171.1"/>
    <property type="molecule type" value="Genomic_DNA"/>
</dbReference>
<gene>
    <name evidence="1" type="ORF">BS47DRAFT_1343513</name>
</gene>
<keyword evidence="2" id="KW-1185">Reference proteome</keyword>
<accession>A0A9P6B0L9</accession>
<comment type="caution">
    <text evidence="1">The sequence shown here is derived from an EMBL/GenBank/DDBJ whole genome shotgun (WGS) entry which is preliminary data.</text>
</comment>
<name>A0A9P6B0L9_9AGAM</name>
<dbReference type="InterPro" id="IPR011042">
    <property type="entry name" value="6-blade_b-propeller_TolB-like"/>
</dbReference>
<protein>
    <submittedName>
        <fullName evidence="1">Uncharacterized protein</fullName>
    </submittedName>
</protein>
<evidence type="ECO:0000313" key="2">
    <source>
        <dbReference type="Proteomes" id="UP000886523"/>
    </source>
</evidence>
<dbReference type="InterPro" id="IPR051288">
    <property type="entry name" value="Serum_paraoxonase/arylesterase"/>
</dbReference>
<organism evidence="1 2">
    <name type="scientific">Hydnum rufescens UP504</name>
    <dbReference type="NCBI Taxonomy" id="1448309"/>
    <lineage>
        <taxon>Eukaryota</taxon>
        <taxon>Fungi</taxon>
        <taxon>Dikarya</taxon>
        <taxon>Basidiomycota</taxon>
        <taxon>Agaricomycotina</taxon>
        <taxon>Agaricomycetes</taxon>
        <taxon>Cantharellales</taxon>
        <taxon>Hydnaceae</taxon>
        <taxon>Hydnum</taxon>
    </lineage>
</organism>
<evidence type="ECO:0000313" key="1">
    <source>
        <dbReference type="EMBL" id="KAF9514171.1"/>
    </source>
</evidence>
<proteinExistence type="predicted"/>
<reference evidence="1" key="1">
    <citation type="journal article" date="2020" name="Nat. Commun.">
        <title>Large-scale genome sequencing of mycorrhizal fungi provides insights into the early evolution of symbiotic traits.</title>
        <authorList>
            <person name="Miyauchi S."/>
            <person name="Kiss E."/>
            <person name="Kuo A."/>
            <person name="Drula E."/>
            <person name="Kohler A."/>
            <person name="Sanchez-Garcia M."/>
            <person name="Morin E."/>
            <person name="Andreopoulos B."/>
            <person name="Barry K.W."/>
            <person name="Bonito G."/>
            <person name="Buee M."/>
            <person name="Carver A."/>
            <person name="Chen C."/>
            <person name="Cichocki N."/>
            <person name="Clum A."/>
            <person name="Culley D."/>
            <person name="Crous P.W."/>
            <person name="Fauchery L."/>
            <person name="Girlanda M."/>
            <person name="Hayes R.D."/>
            <person name="Keri Z."/>
            <person name="LaButti K."/>
            <person name="Lipzen A."/>
            <person name="Lombard V."/>
            <person name="Magnuson J."/>
            <person name="Maillard F."/>
            <person name="Murat C."/>
            <person name="Nolan M."/>
            <person name="Ohm R.A."/>
            <person name="Pangilinan J."/>
            <person name="Pereira M.F."/>
            <person name="Perotto S."/>
            <person name="Peter M."/>
            <person name="Pfister S."/>
            <person name="Riley R."/>
            <person name="Sitrit Y."/>
            <person name="Stielow J.B."/>
            <person name="Szollosi G."/>
            <person name="Zifcakova L."/>
            <person name="Stursova M."/>
            <person name="Spatafora J.W."/>
            <person name="Tedersoo L."/>
            <person name="Vaario L.M."/>
            <person name="Yamada A."/>
            <person name="Yan M."/>
            <person name="Wang P."/>
            <person name="Xu J."/>
            <person name="Bruns T."/>
            <person name="Baldrian P."/>
            <person name="Vilgalys R."/>
            <person name="Dunand C."/>
            <person name="Henrissat B."/>
            <person name="Grigoriev I.V."/>
            <person name="Hibbett D."/>
            <person name="Nagy L.G."/>
            <person name="Martin F.M."/>
        </authorList>
    </citation>
    <scope>NUCLEOTIDE SEQUENCE</scope>
    <source>
        <strain evidence="1">UP504</strain>
    </source>
</reference>
<dbReference type="Proteomes" id="UP000886523">
    <property type="component" value="Unassembled WGS sequence"/>
</dbReference>
<dbReference type="Gene3D" id="2.120.10.30">
    <property type="entry name" value="TolB, C-terminal domain"/>
    <property type="match status" value="2"/>
</dbReference>
<dbReference type="OrthoDB" id="5307922at2759"/>